<proteinExistence type="predicted"/>
<evidence type="ECO:0000313" key="1">
    <source>
        <dbReference type="EMBL" id="MFB9109128.1"/>
    </source>
</evidence>
<reference evidence="1 2" key="1">
    <citation type="submission" date="2024-09" db="EMBL/GenBank/DDBJ databases">
        <authorList>
            <person name="Sun Q."/>
            <person name="Mori K."/>
        </authorList>
    </citation>
    <scope>NUCLEOTIDE SEQUENCE [LARGE SCALE GENOMIC DNA]</scope>
    <source>
        <strain evidence="1 2">CECT 8365</strain>
    </source>
</reference>
<sequence>MMDYGKLKKVNLIKRRLPNSIQEYYENGNLDQQIPGILKTSMISSTGLPQNYKNFVDYLFTHENKERIEVVDNDFDEVEFELELNGKTKTFYVVHKNKIQPDIDVSGDLEYDENGIAKIESLTRQSEELIRELIELRINT</sequence>
<comment type="caution">
    <text evidence="1">The sequence shown here is derived from an EMBL/GenBank/DDBJ whole genome shotgun (WGS) entry which is preliminary data.</text>
</comment>
<gene>
    <name evidence="1" type="ORF">ACFFVK_11115</name>
</gene>
<dbReference type="EMBL" id="JBHMFE010000014">
    <property type="protein sequence ID" value="MFB9109128.1"/>
    <property type="molecule type" value="Genomic_DNA"/>
</dbReference>
<organism evidence="1 2">
    <name type="scientific">Flavobacterium gyeonganense</name>
    <dbReference type="NCBI Taxonomy" id="1310418"/>
    <lineage>
        <taxon>Bacteria</taxon>
        <taxon>Pseudomonadati</taxon>
        <taxon>Bacteroidota</taxon>
        <taxon>Flavobacteriia</taxon>
        <taxon>Flavobacteriales</taxon>
        <taxon>Flavobacteriaceae</taxon>
        <taxon>Flavobacterium</taxon>
    </lineage>
</organism>
<evidence type="ECO:0000313" key="2">
    <source>
        <dbReference type="Proteomes" id="UP001589562"/>
    </source>
</evidence>
<dbReference type="RefSeq" id="WP_278011931.1">
    <property type="nucleotide sequence ID" value="NZ_CP121112.1"/>
</dbReference>
<protein>
    <submittedName>
        <fullName evidence="1">Uncharacterized protein</fullName>
    </submittedName>
</protein>
<accession>A0ABV5HB86</accession>
<keyword evidence="2" id="KW-1185">Reference proteome</keyword>
<name>A0ABV5HB86_9FLAO</name>
<dbReference type="Proteomes" id="UP001589562">
    <property type="component" value="Unassembled WGS sequence"/>
</dbReference>